<dbReference type="GeneID" id="24725042"/>
<name>A0A0F6NYF6_9CAUD</name>
<reference evidence="1 2" key="1">
    <citation type="submission" date="2014-10" db="EMBL/GenBank/DDBJ databases">
        <title>Proteus mirabilis bacteriophage PM 93.</title>
        <authorList>
            <person name="Shedko E.D."/>
            <person name="Morozova V.V."/>
            <person name="Tupikin A.E."/>
            <person name="Kabilov M.R."/>
            <person name="Kurilshikov A.M."/>
            <person name="Babkin I.V."/>
            <person name="Tikunova N.V."/>
        </authorList>
    </citation>
    <scope>NUCLEOTIDE SEQUENCE [LARGE SCALE GENOMIC DNA]</scope>
</reference>
<dbReference type="RefSeq" id="YP_009152643.1">
    <property type="nucleotide sequence ID" value="NC_027390.1"/>
</dbReference>
<organism evidence="1 2">
    <name type="scientific">Proteus phage PM 93</name>
    <dbReference type="NCBI Taxonomy" id="1560284"/>
    <lineage>
        <taxon>Viruses</taxon>
        <taxon>Duplodnaviria</taxon>
        <taxon>Heunggongvirae</taxon>
        <taxon>Uroviricota</taxon>
        <taxon>Caudoviricetes</taxon>
        <taxon>Autographivirales</taxon>
        <taxon>Autosignataviridae</taxon>
        <taxon>Molineuxvirinae</taxon>
        <taxon>Acadevirus</taxon>
        <taxon>Acadevirus PM93</taxon>
    </lineage>
</organism>
<dbReference type="OrthoDB" id="20730at10239"/>
<dbReference type="EMBL" id="KM819696">
    <property type="protein sequence ID" value="AIW03139.1"/>
    <property type="molecule type" value="Genomic_DNA"/>
</dbReference>
<keyword evidence="2" id="KW-1185">Reference proteome</keyword>
<evidence type="ECO:0000313" key="1">
    <source>
        <dbReference type="EMBL" id="AIW03139.1"/>
    </source>
</evidence>
<accession>A0A0F6NYF6</accession>
<dbReference type="KEGG" id="vg:24725042"/>
<evidence type="ECO:0000313" key="2">
    <source>
        <dbReference type="Proteomes" id="UP000203327"/>
    </source>
</evidence>
<protein>
    <submittedName>
        <fullName evidence="1">Uncharacterized protein</fullName>
    </submittedName>
</protein>
<proteinExistence type="predicted"/>
<sequence>MKVESITIHYQPHQTSLDGKEHLYFVEGQERDLHYIFREGQHIVNFVGAGCNGTRTGISIPAEDVRQVTTILKV</sequence>
<gene>
    <name evidence="1" type="ORF">PM93_0019</name>
</gene>
<dbReference type="Proteomes" id="UP000203327">
    <property type="component" value="Segment"/>
</dbReference>